<name>A0ABZ2K7A9_9BACT</name>
<evidence type="ECO:0000313" key="2">
    <source>
        <dbReference type="Proteomes" id="UP001379533"/>
    </source>
</evidence>
<protein>
    <submittedName>
        <fullName evidence="1">Uncharacterized protein</fullName>
    </submittedName>
</protein>
<dbReference type="RefSeq" id="WP_394844582.1">
    <property type="nucleotide sequence ID" value="NZ_CP089982.1"/>
</dbReference>
<gene>
    <name evidence="1" type="ORF">LZC95_46955</name>
</gene>
<proteinExistence type="predicted"/>
<evidence type="ECO:0000313" key="1">
    <source>
        <dbReference type="EMBL" id="WXA93979.1"/>
    </source>
</evidence>
<sequence length="65" mass="7751">MTKMSPEARWLNEQYVAKINAAVADAESTRVDELADLYEEERWRSRTLVEVWTQLIQLRLRRRAS</sequence>
<organism evidence="1 2">
    <name type="scientific">Pendulispora brunnea</name>
    <dbReference type="NCBI Taxonomy" id="2905690"/>
    <lineage>
        <taxon>Bacteria</taxon>
        <taxon>Pseudomonadati</taxon>
        <taxon>Myxococcota</taxon>
        <taxon>Myxococcia</taxon>
        <taxon>Myxococcales</taxon>
        <taxon>Sorangiineae</taxon>
        <taxon>Pendulisporaceae</taxon>
        <taxon>Pendulispora</taxon>
    </lineage>
</organism>
<dbReference type="Proteomes" id="UP001379533">
    <property type="component" value="Chromosome"/>
</dbReference>
<accession>A0ABZ2K7A9</accession>
<keyword evidence="2" id="KW-1185">Reference proteome</keyword>
<reference evidence="1 2" key="1">
    <citation type="submission" date="2021-12" db="EMBL/GenBank/DDBJ databases">
        <title>Discovery of the Pendulisporaceae a myxobacterial family with distinct sporulation behavior and unique specialized metabolism.</title>
        <authorList>
            <person name="Garcia R."/>
            <person name="Popoff A."/>
            <person name="Bader C.D."/>
            <person name="Loehr J."/>
            <person name="Walesch S."/>
            <person name="Walt C."/>
            <person name="Boldt J."/>
            <person name="Bunk B."/>
            <person name="Haeckl F.J.F.P.J."/>
            <person name="Gunesch A.P."/>
            <person name="Birkelbach J."/>
            <person name="Nuebel U."/>
            <person name="Pietschmann T."/>
            <person name="Bach T."/>
            <person name="Mueller R."/>
        </authorList>
    </citation>
    <scope>NUCLEOTIDE SEQUENCE [LARGE SCALE GENOMIC DNA]</scope>
    <source>
        <strain evidence="1 2">MSr12523</strain>
    </source>
</reference>
<dbReference type="EMBL" id="CP089982">
    <property type="protein sequence ID" value="WXA93979.1"/>
    <property type="molecule type" value="Genomic_DNA"/>
</dbReference>